<gene>
    <name evidence="1" type="ORF">ABGB03_04210</name>
</gene>
<reference evidence="1" key="1">
    <citation type="submission" date="2024-05" db="EMBL/GenBank/DDBJ databases">
        <title>Pontimicrobium maritimus sp. nov., isolated form sea water.</title>
        <authorList>
            <person name="Muhammad N."/>
            <person name="Vuong T.Q."/>
            <person name="Han H.L."/>
            <person name="Kim S.-G."/>
        </authorList>
    </citation>
    <scope>NUCLEOTIDE SEQUENCE</scope>
    <source>
        <strain evidence="1">SW4</strain>
    </source>
</reference>
<evidence type="ECO:0008006" key="2">
    <source>
        <dbReference type="Google" id="ProtNLM"/>
    </source>
</evidence>
<accession>A0AAU7BVV2</accession>
<name>A0AAU7BVV2_9FLAO</name>
<sequence>MRIIVVLFICILFSNCNGKSDELKTFNSLKNTVWIDSLCNEFHFKDSTISKRLLYQENLFLDPIGKLKFNNEIELEFDYGNDDIEKYYLESKLNGKLVFRPLDEYNDNLTLIKADSIKTSDLKLQKLHLKVTPNFYYSGFREITITNDKKITYRKERNEGKLETAIFSDSTFHQIETYLEILKFDEYKDKYEFYISDGADYEFNIITNKYVKIIESTMRPPEGLWNLISFIDFKLQTEQNTTANTVYN</sequence>
<protein>
    <recommendedName>
        <fullName evidence="2">Lipoprotein</fullName>
    </recommendedName>
</protein>
<organism evidence="1">
    <name type="scientific">Pontimicrobium sp. SW4</name>
    <dbReference type="NCBI Taxonomy" id="3153519"/>
    <lineage>
        <taxon>Bacteria</taxon>
        <taxon>Pseudomonadati</taxon>
        <taxon>Bacteroidota</taxon>
        <taxon>Flavobacteriia</taxon>
        <taxon>Flavobacteriales</taxon>
        <taxon>Flavobacteriaceae</taxon>
        <taxon>Pontimicrobium</taxon>
    </lineage>
</organism>
<dbReference type="RefSeq" id="WP_347925097.1">
    <property type="nucleotide sequence ID" value="NZ_CP157199.1"/>
</dbReference>
<proteinExistence type="predicted"/>
<evidence type="ECO:0000313" key="1">
    <source>
        <dbReference type="EMBL" id="XBG62107.1"/>
    </source>
</evidence>
<dbReference type="AlphaFoldDB" id="A0AAU7BVV2"/>
<dbReference type="EMBL" id="CP157199">
    <property type="protein sequence ID" value="XBG62107.1"/>
    <property type="molecule type" value="Genomic_DNA"/>
</dbReference>